<comment type="caution">
    <text evidence="1">The sequence shown here is derived from an EMBL/GenBank/DDBJ whole genome shotgun (WGS) entry which is preliminary data.</text>
</comment>
<feature type="non-terminal residue" evidence="1">
    <location>
        <position position="1"/>
    </location>
</feature>
<gene>
    <name evidence="1" type="ORF">FWILDA_LOCUS15777</name>
</gene>
<name>A0A9W4T5I6_9GLOM</name>
<proteinExistence type="predicted"/>
<dbReference type="EMBL" id="CAMKVN010008767">
    <property type="protein sequence ID" value="CAI2192836.1"/>
    <property type="molecule type" value="Genomic_DNA"/>
</dbReference>
<evidence type="ECO:0000313" key="2">
    <source>
        <dbReference type="Proteomes" id="UP001153678"/>
    </source>
</evidence>
<sequence length="278" mass="32550">KRRQTKDKVWDYFKVIDVPNNLHKGAQCVFCSLSWKRGKPTDMKAHLTLKCPMVNHNVKLEYLRKISSKDLEQTIQNQSDDNDNNIADTAKINKALDFVKSLCYKYELPEQTTLSGNYLDTKIANITLKVKEELRFLKNLTLAKSAITALKFDITTLANCFLELIKITRAISQISFIQNSDFKNKCIAIFNKRWKQFNTEVYLLAFFLHPKYRGTCLQRNVSKHISKIALSIWKKQFSGGINSFNLLYIQLNLYRNKEDPFNDPYMENMNNPINWWTL</sequence>
<protein>
    <submittedName>
        <fullName evidence="1">17622_t:CDS:1</fullName>
    </submittedName>
</protein>
<reference evidence="1" key="1">
    <citation type="submission" date="2022-08" db="EMBL/GenBank/DDBJ databases">
        <authorList>
            <person name="Kallberg Y."/>
            <person name="Tangrot J."/>
            <person name="Rosling A."/>
        </authorList>
    </citation>
    <scope>NUCLEOTIDE SEQUENCE</scope>
    <source>
        <strain evidence="1">Wild A</strain>
    </source>
</reference>
<dbReference type="Proteomes" id="UP001153678">
    <property type="component" value="Unassembled WGS sequence"/>
</dbReference>
<accession>A0A9W4T5I6</accession>
<evidence type="ECO:0000313" key="1">
    <source>
        <dbReference type="EMBL" id="CAI2192836.1"/>
    </source>
</evidence>
<dbReference type="OrthoDB" id="2431945at2759"/>
<keyword evidence="2" id="KW-1185">Reference proteome</keyword>
<dbReference type="AlphaFoldDB" id="A0A9W4T5I6"/>
<organism evidence="1 2">
    <name type="scientific">Funneliformis geosporum</name>
    <dbReference type="NCBI Taxonomy" id="1117311"/>
    <lineage>
        <taxon>Eukaryota</taxon>
        <taxon>Fungi</taxon>
        <taxon>Fungi incertae sedis</taxon>
        <taxon>Mucoromycota</taxon>
        <taxon>Glomeromycotina</taxon>
        <taxon>Glomeromycetes</taxon>
        <taxon>Glomerales</taxon>
        <taxon>Glomeraceae</taxon>
        <taxon>Funneliformis</taxon>
    </lineage>
</organism>